<keyword evidence="3" id="KW-1185">Reference proteome</keyword>
<accession>A0A4V6A0I0</accession>
<reference evidence="2 3" key="2">
    <citation type="journal article" date="2019" name="G3 (Bethesda)">
        <title>Hybrid Assembly of the Genome of the Entomopathogenic Nematode Steinernema carpocapsae Identifies the X-Chromosome.</title>
        <authorList>
            <person name="Serra L."/>
            <person name="Macchietto M."/>
            <person name="Macias-Munoz A."/>
            <person name="McGill C.J."/>
            <person name="Rodriguez I.M."/>
            <person name="Rodriguez B."/>
            <person name="Murad R."/>
            <person name="Mortazavi A."/>
        </authorList>
    </citation>
    <scope>NUCLEOTIDE SEQUENCE [LARGE SCALE GENOMIC DNA]</scope>
    <source>
        <strain evidence="2 3">ALL</strain>
    </source>
</reference>
<dbReference type="Proteomes" id="UP000298663">
    <property type="component" value="Unassembled WGS sequence"/>
</dbReference>
<name>A0A4V6A0I0_STECR</name>
<sequence>MNPSSQSPMGAPTPFLPPYSAGQRPGHYTLKRIQTQRRVPAAQNIAPRVNYAPAAYQMPPNGVPQTPQPRSQIPPGFRLANTRGTSDPSSNLPSEDPRQRLQHPQQVVHSVDQIVQRRLGAPQPFQVMTTKNGEKRIVHQRNFSQKQDPSRCVPQGQNYGQTYGHGAPLHTLPQGFSNQRAPNELPTPPATPEELKREYERRNNQLKTRFVAMKPGMEPKRRILFLNENCKPTRKDDLELLKEFFVIEQDSQIEKMISDAQYEC</sequence>
<evidence type="ECO:0000256" key="1">
    <source>
        <dbReference type="SAM" id="MobiDB-lite"/>
    </source>
</evidence>
<dbReference type="AlphaFoldDB" id="A0A4V6A0I0"/>
<feature type="region of interest" description="Disordered" evidence="1">
    <location>
        <begin position="1"/>
        <end position="28"/>
    </location>
</feature>
<dbReference type="EMBL" id="AZBU02000006">
    <property type="protein sequence ID" value="TKR71705.1"/>
    <property type="molecule type" value="Genomic_DNA"/>
</dbReference>
<protein>
    <submittedName>
        <fullName evidence="2">Uncharacterized protein</fullName>
    </submittedName>
</protein>
<reference evidence="2 3" key="1">
    <citation type="journal article" date="2015" name="Genome Biol.">
        <title>Comparative genomics of Steinernema reveals deeply conserved gene regulatory networks.</title>
        <authorList>
            <person name="Dillman A.R."/>
            <person name="Macchietto M."/>
            <person name="Porter C.F."/>
            <person name="Rogers A."/>
            <person name="Williams B."/>
            <person name="Antoshechkin I."/>
            <person name="Lee M.M."/>
            <person name="Goodwin Z."/>
            <person name="Lu X."/>
            <person name="Lewis E.E."/>
            <person name="Goodrich-Blair H."/>
            <person name="Stock S.P."/>
            <person name="Adams B.J."/>
            <person name="Sternberg P.W."/>
            <person name="Mortazavi A."/>
        </authorList>
    </citation>
    <scope>NUCLEOTIDE SEQUENCE [LARGE SCALE GENOMIC DNA]</scope>
    <source>
        <strain evidence="2 3">ALL</strain>
    </source>
</reference>
<proteinExistence type="predicted"/>
<organism evidence="2 3">
    <name type="scientific">Steinernema carpocapsae</name>
    <name type="common">Entomopathogenic nematode</name>
    <dbReference type="NCBI Taxonomy" id="34508"/>
    <lineage>
        <taxon>Eukaryota</taxon>
        <taxon>Metazoa</taxon>
        <taxon>Ecdysozoa</taxon>
        <taxon>Nematoda</taxon>
        <taxon>Chromadorea</taxon>
        <taxon>Rhabditida</taxon>
        <taxon>Tylenchina</taxon>
        <taxon>Panagrolaimomorpha</taxon>
        <taxon>Strongyloidoidea</taxon>
        <taxon>Steinernematidae</taxon>
        <taxon>Steinernema</taxon>
    </lineage>
</organism>
<comment type="caution">
    <text evidence="2">The sequence shown here is derived from an EMBL/GenBank/DDBJ whole genome shotgun (WGS) entry which is preliminary data.</text>
</comment>
<feature type="compositionally biased region" description="Polar residues" evidence="1">
    <location>
        <begin position="82"/>
        <end position="93"/>
    </location>
</feature>
<evidence type="ECO:0000313" key="3">
    <source>
        <dbReference type="Proteomes" id="UP000298663"/>
    </source>
</evidence>
<feature type="region of interest" description="Disordered" evidence="1">
    <location>
        <begin position="52"/>
        <end position="103"/>
    </location>
</feature>
<evidence type="ECO:0000313" key="2">
    <source>
        <dbReference type="EMBL" id="TKR71705.1"/>
    </source>
</evidence>
<gene>
    <name evidence="2" type="ORF">L596_019260</name>
</gene>